<dbReference type="InterPro" id="IPR049514">
    <property type="entry name" value="Fic-like_C"/>
</dbReference>
<dbReference type="OrthoDB" id="9807907at2"/>
<dbReference type="RefSeq" id="WP_016419191.1">
    <property type="nucleotide sequence ID" value="NZ_FNND01000006.1"/>
</dbReference>
<dbReference type="InterPro" id="IPR007421">
    <property type="entry name" value="Schlafen_AlbA_2_dom"/>
</dbReference>
<name>A0A1H2XYJ4_9FLAO</name>
<proteinExistence type="predicted"/>
<reference evidence="3 4" key="1">
    <citation type="submission" date="2016-10" db="EMBL/GenBank/DDBJ databases">
        <authorList>
            <person name="Varghese N."/>
            <person name="Submissions S."/>
        </authorList>
    </citation>
    <scope>NUCLEOTIDE SEQUENCE [LARGE SCALE GENOMIC DNA]</scope>
    <source>
        <strain evidence="3 4">DSM 11449</strain>
    </source>
</reference>
<comment type="caution">
    <text evidence="3">The sequence shown here is derived from an EMBL/GenBank/DDBJ whole genome shotgun (WGS) entry which is preliminary data.</text>
</comment>
<dbReference type="InterPro" id="IPR038475">
    <property type="entry name" value="RecG_C_sf"/>
</dbReference>
<dbReference type="Proteomes" id="UP000182771">
    <property type="component" value="Unassembled WGS sequence"/>
</dbReference>
<feature type="domain" description="Filamentation induced by cAMP protein Fic-like C-terminal" evidence="2">
    <location>
        <begin position="409"/>
        <end position="471"/>
    </location>
</feature>
<dbReference type="Pfam" id="PF21247">
    <property type="entry name" value="Fic-like_C"/>
    <property type="match status" value="1"/>
</dbReference>
<keyword evidence="4" id="KW-1185">Reference proteome</keyword>
<evidence type="ECO:0000259" key="1">
    <source>
        <dbReference type="Pfam" id="PF04326"/>
    </source>
</evidence>
<dbReference type="EMBL" id="FNND01000006">
    <property type="protein sequence ID" value="SDW97805.1"/>
    <property type="molecule type" value="Genomic_DNA"/>
</dbReference>
<accession>A0A1H2XYJ4</accession>
<dbReference type="Gene3D" id="3.30.565.60">
    <property type="match status" value="1"/>
</dbReference>
<dbReference type="InterPro" id="IPR038461">
    <property type="entry name" value="Schlafen_AlbA_2_dom_sf"/>
</dbReference>
<organism evidence="3 4">
    <name type="scientific">Capnocytophaga granulosa</name>
    <dbReference type="NCBI Taxonomy" id="45242"/>
    <lineage>
        <taxon>Bacteria</taxon>
        <taxon>Pseudomonadati</taxon>
        <taxon>Bacteroidota</taxon>
        <taxon>Flavobacteriia</taxon>
        <taxon>Flavobacteriales</taxon>
        <taxon>Flavobacteriaceae</taxon>
        <taxon>Capnocytophaga</taxon>
    </lineage>
</organism>
<dbReference type="PANTHER" id="PTHR30595">
    <property type="entry name" value="GLPR-RELATED TRANSCRIPTIONAL REPRESSOR"/>
    <property type="match status" value="1"/>
</dbReference>
<dbReference type="GeneID" id="85018287"/>
<dbReference type="Pfam" id="PF13749">
    <property type="entry name" value="HATPase_c_4"/>
    <property type="match status" value="1"/>
</dbReference>
<feature type="domain" description="Schlafen AlbA-2" evidence="1">
    <location>
        <begin position="3"/>
        <end position="120"/>
    </location>
</feature>
<dbReference type="Gene3D" id="3.30.950.30">
    <property type="entry name" value="Schlafen, AAA domain"/>
    <property type="match status" value="1"/>
</dbReference>
<dbReference type="AlphaFoldDB" id="A0A1H2XYJ4"/>
<dbReference type="PANTHER" id="PTHR30595:SF6">
    <property type="entry name" value="SCHLAFEN ALBA-2 DOMAIN-CONTAINING PROTEIN"/>
    <property type="match status" value="1"/>
</dbReference>
<evidence type="ECO:0000313" key="4">
    <source>
        <dbReference type="Proteomes" id="UP000182771"/>
    </source>
</evidence>
<evidence type="ECO:0000259" key="2">
    <source>
        <dbReference type="Pfam" id="PF21247"/>
    </source>
</evidence>
<gene>
    <name evidence="3" type="ORF">SAMN05444420_10640</name>
</gene>
<sequence>MIESKNIEYKRQVTPELEKEVVAFLNTNEGGFIYIGIDKTGKTIGVPNPDAVQLELKDRFKNNILPSCMGLFDILLEKRNDKNIVKIIVAGGYEKPYYIKKYGLSEKGAFIRIGSASEPMPSRQIEELFTKRTRYSIGKIKSPKKDLRFQQLQIYYQSMGKTLNEQFARNLELLNEDGDYNYVAYLMNDINNISVRVARYAGIDQVDLVQNEEYGHESLIKATQQVLDKLNLENRTFTKITYKQRLERRLWNPVALREAVINAFVHNDYTYEVAPKFEIFKDRLVITSCGGLPYGISQEEFFSGTSIPRNKELMRIFRDVELVEHLGSGIPRILQSYPKESFRFMENTLRVIFPIDEDLQALMEEEAQATAQDTMQVPPKYQASTRQVTAQDTPQVPPKYPPSTPQVTPQVKELLKVFEGLHNREEIQNRLELADRKYFRVNYLNPAIEQGFVALTIPDKPTSSKQQYYLTDKGKEFLKTLK</sequence>
<evidence type="ECO:0000313" key="3">
    <source>
        <dbReference type="EMBL" id="SDW97805.1"/>
    </source>
</evidence>
<protein>
    <submittedName>
        <fullName evidence="3">Predicted transcriptional regulator, contains HTH domain</fullName>
    </submittedName>
</protein>
<dbReference type="Pfam" id="PF04326">
    <property type="entry name" value="SLFN_AlbA_2"/>
    <property type="match status" value="1"/>
</dbReference>